<evidence type="ECO:0000313" key="1">
    <source>
        <dbReference type="EMBL" id="OTI53793.1"/>
    </source>
</evidence>
<dbReference type="AlphaFoldDB" id="A0A080VIV3"/>
<accession>A0A080VIV3</accession>
<gene>
    <name evidence="1" type="ORF">CAZ10_37970</name>
</gene>
<comment type="caution">
    <text evidence="1">The sequence shown here is derived from an EMBL/GenBank/DDBJ whole genome shotgun (WGS) entry which is preliminary data.</text>
</comment>
<evidence type="ECO:0000313" key="2">
    <source>
        <dbReference type="Proteomes" id="UP000194857"/>
    </source>
</evidence>
<organism evidence="1 2">
    <name type="scientific">Pseudomonas aeruginosa</name>
    <dbReference type="NCBI Taxonomy" id="287"/>
    <lineage>
        <taxon>Bacteria</taxon>
        <taxon>Pseudomonadati</taxon>
        <taxon>Pseudomonadota</taxon>
        <taxon>Gammaproteobacteria</taxon>
        <taxon>Pseudomonadales</taxon>
        <taxon>Pseudomonadaceae</taxon>
        <taxon>Pseudomonas</taxon>
    </lineage>
</organism>
<sequence length="175" mass="19119">MNTEARFPSIHASAAFTDSAVVHANHVGVNPIELDALSQVISRLSRDESTVAPSSMERELRELEELGYIEISTTQAGTLVVTTRAPGQLLSAYFWSVWIPRYLFSCSLKVSLVPHLCCGTQDSQHLTAVFRIAGSKDAAREFLHQLANNYPGHEPELPELVAVQVGDALSKEAES</sequence>
<proteinExistence type="predicted"/>
<protein>
    <submittedName>
        <fullName evidence="1">Uncharacterized protein</fullName>
    </submittedName>
</protein>
<dbReference type="RefSeq" id="WP_016852965.1">
    <property type="nucleotide sequence ID" value="NZ_CAADKB010000529.1"/>
</dbReference>
<dbReference type="EMBL" id="NFFZ01000063">
    <property type="protein sequence ID" value="OTI53793.1"/>
    <property type="molecule type" value="Genomic_DNA"/>
</dbReference>
<name>A0A080VIV3_PSEAI</name>
<reference evidence="1 2" key="1">
    <citation type="submission" date="2017-05" db="EMBL/GenBank/DDBJ databases">
        <authorList>
            <person name="Song R."/>
            <person name="Chenine A.L."/>
            <person name="Ruprecht R.M."/>
        </authorList>
    </citation>
    <scope>NUCLEOTIDE SEQUENCE [LARGE SCALE GENOMIC DNA]</scope>
    <source>
        <strain evidence="1 2">S567_C10_BS</strain>
    </source>
</reference>
<dbReference type="Proteomes" id="UP000194857">
    <property type="component" value="Unassembled WGS sequence"/>
</dbReference>